<evidence type="ECO:0000313" key="3">
    <source>
        <dbReference type="EMBL" id="CAE7201297.1"/>
    </source>
</evidence>
<keyword evidence="4" id="KW-1185">Reference proteome</keyword>
<feature type="region of interest" description="Disordered" evidence="1">
    <location>
        <begin position="2028"/>
        <end position="2195"/>
    </location>
</feature>
<feature type="compositionally biased region" description="Low complexity" evidence="1">
    <location>
        <begin position="629"/>
        <end position="646"/>
    </location>
</feature>
<feature type="compositionally biased region" description="Pro residues" evidence="1">
    <location>
        <begin position="2099"/>
        <end position="2121"/>
    </location>
</feature>
<feature type="region of interest" description="Disordered" evidence="1">
    <location>
        <begin position="593"/>
        <end position="646"/>
    </location>
</feature>
<evidence type="ECO:0000256" key="1">
    <source>
        <dbReference type="SAM" id="MobiDB-lite"/>
    </source>
</evidence>
<feature type="compositionally biased region" description="Basic and acidic residues" evidence="1">
    <location>
        <begin position="1161"/>
        <end position="1175"/>
    </location>
</feature>
<feature type="region of interest" description="Disordered" evidence="1">
    <location>
        <begin position="728"/>
        <end position="757"/>
    </location>
</feature>
<feature type="compositionally biased region" description="Basic residues" evidence="1">
    <location>
        <begin position="347"/>
        <end position="358"/>
    </location>
</feature>
<evidence type="ECO:0000259" key="2">
    <source>
        <dbReference type="PROSITE" id="PS50994"/>
    </source>
</evidence>
<feature type="region of interest" description="Disordered" evidence="1">
    <location>
        <begin position="388"/>
        <end position="424"/>
    </location>
</feature>
<protein>
    <submittedName>
        <fullName evidence="3">GIP protein</fullName>
    </submittedName>
</protein>
<dbReference type="InterPro" id="IPR013103">
    <property type="entry name" value="RVT_2"/>
</dbReference>
<sequence>MSRLAMSFYRAMSRTVLRGMAVERAVVPWYHQEQTLSPWQAFVKSTIYPVWFKYVKGPYERYQYEHLIAELRGYGLMQPSGRKGVAWAHVHLQLKLHLRFLKLASELRSRANCAVPSGMAAPRLRPPPRDEPDDIFDFIDMPGNNSEDPRADGAGHAVFENGMSGAPRVDLREPGSYGWTPSRPFPSAFPGFPNFPATTAPHNIGARAQGFSGGQFGEGPLWMCRACQSDDCRWDRTRDSWFCVRCGSDQIYDTSQPAVEETRHGTWTYQPRDRNSSASTSPRSSPSSASTWTRPGPRMSRTARLGPPGLPGGEGFDFEAREAAESETLTLDPCVTPSETSEQPGRLSRRQRRAKKQATAKESCKGEKTEDGELDDLQDTAKQLRKLLNKSKSDSDQASWSSLKGPERGVRWRGGTPPAPPKWQYSKDDLRAFSKFERKVGIWQLQVKPYMSEAEAALSLYCSLSGEAEEELEHIDLAKLYAKDGIAFLLEQLRGPLQAKQVYLKRKFLADFETVSRHNGEGMRSYVNRYHRAEKALLSIGINVTLTYDSESRGSRLLDRAKLTLEQQRMVLVGTNQSLHFDEIKNALVLQYPDHKPPPYVQGPPAKDQQQNPRAFPKGKGKGYKGAWSSSTSAPTTSSSSSAAGSARRVWVAEAESGPADEDSEFLDGAIQELMQVLTVTSKKLQSMTQGRKYRGAPRKSVEERKRSSSCSACGQIGHWAGDSECAVSAKGKPKGDAGKGSKSNTTSVNDKKGGAGTQKVFSVRHAGGHEVLYAFDPQQQCPQGPDDHPGQVHRSLVVFQSAAFECMTSASEMQGYCVVDTACQRSCCSRKWFDNQQALLQSFGLEAMFTRRCEAFQFGAGAPQRSSTCVYFPVAFEASHPLIALGASILNDLEIPFLASLSLLEKLNVVLDLCNRKAYIGLLDCTVDLFLVQGHLCLKNSEYPADVQFVWEEQDTHDCEFLCDSSKCFVSKLSKDNHEESAARERALNLVQNVGNSPGMACELASHGQGTSADDGASRVYGSSCNKTWAGKASPGKPRRWHGKGHGHQEEAEAGANDCPHALPALEHEAPRQRTGPLHNVRGLPMSMEVGRRRRWCNPWVALSSVIQIACASLAFGRHGPGSLVDSGNSVVPNDFRGVSEDEGAADFGDFSLRVPWNAGRDHSDPRQRQRGDPGLRLGPGAEPLISGSGPAPLKKGQWKRAMHNADKSLQLLSGEVEMYNQWPGDLHLGHRADLLEVFWDGAAATSCFNYSLASRAETFGLSFVNLQGLELDKSSELLLQIVLQIKPRVLFVHRAANQPVQVKIAVQKCCELQVHHEGKFIVDFSSDFHEDASGVLLKIQELHDVCEVSFADNQYNEAGKRSFVTNCRCLLQAHETGDIAETMLCCIQNEVRMLCPWKFDEHVHEVWYAPPVDAPEEWLSLLESLEKRLGKSRYFYLSDDSKEMQQLRQLVPWELTRAQVYAQPVTRRMPADVPFTHRGAAMILNNGQLSIESEDLNEVRQPRLRFETPVRTAVFFYGIAEDDKAQQTAKGDTPDVHVPGLRTDISFPEMPDSIPKEVRSAVARLHINAGHPPRQELVRLLAAHGSINAAVLTALEHLKCGTCERARVPLKPRPASVPEFVGQFAEQLQADLFYVRDLSSTNHALLGVTCLATKLYQAAILESRDPQVVLNEFDRLWLRPYGYPLFMSVDADGAFEGVFQQHLQESGVLMNTVPADGHHQIGAIERRNAIFRSVLERLIDQNGVVNRDQMEMCISAAIWAVNTSIHTRGRSSMQAVFGKLPRFPGDLLSDSAALATSDYHLLAEQLRSQACQVVSEMAASSVIRRALLRKTATSRARVNELLPGSMVAYWRWNLKARGRKRGGYILGRLVVKDDKNAWVQSGGSLVQVTHEQLRPAIGVEMWTPSPTDVKMLKDAGKLLRAGLWDDGRQAGPPLDEPLEPVVHAPQEPVSEAQNEQQELGQYQLPPGRQQTLQEPDPQQVSQQADALALPIAGRQAEPQADETATGANVQIFSPRYQQQNIWQLGEEQQARPGAKARSRSRGQSTALPLTPKQRQIQPPTPNQPSTPRLPATPRRRAAVKRLLDQAPEEPATKTPTPSTPPAQEPHRLPPVPSPLPHTPVPSEFPFSPEFPFSAEATGSAEFEVSHDDRPTSVPTTLEAPTVENQPETAGDGAAESMQATSTEEGPLPQVPAKRPHDALPASKLHNKKNKDYRATLLTNFILDNLFEIYGPDHSWDGSPEYKDGPPCLAFRCSAAKLEEVEVSSDSSDDEEGGRATTLSRQERKAIDREIPWRRIIADFPSNVVDLYVQANKKEFTSWTSWKSIRPVPPDEAQRIRADPVLRRRIMPSRNAYRDKNRGAGPDIKAKCRTVIQGCHDPDLGLLDRSSPTPTRLAEFLIYEIACAGYNRRLQRNRKSWKLWSGDVSTAFLQGQPQARDLPIFMRPPRDDIQRMAQTFLRDLYEVVGNLYGLCNAPRTWINHIVSKLVKANFKRHRLDHTVYYKLDDAGDLLVILLFHVDDFLVAFRQDYQFDELLNMFTWGQTNLLDDGEFVFKGKEVKLIQEKGEFRIKVTQKAFINELEQGKLPRGRADQGDTLTNEEFKEYRSCAGSLQWLGGTTRPDISATVSLSNLGQENGPQQLKMLYECIDYLKTTAEEGLTFYGVSLNYATTVIGYGDSSWANAPGGKSQMGVLVLLAGPECKDTITRATLVDWKSSRSPRVTRSTLASEANAMDECVDRCTFCNSFLSELLGGFKVTPEQLKTTGMLPQLQITDCKSLYDAVISDNPSTSEKRTTISIRSIQDYISPEQVHWVPTDLMHADVLTKHSTTLRDNFIKWLRNPTVQLKELVHRKEKDISVNVQLNCACIR</sequence>
<feature type="compositionally biased region" description="Acidic residues" evidence="1">
    <location>
        <begin position="2262"/>
        <end position="2273"/>
    </location>
</feature>
<comment type="caution">
    <text evidence="3">The sequence shown here is derived from an EMBL/GenBank/DDBJ whole genome shotgun (WGS) entry which is preliminary data.</text>
</comment>
<accession>A0A812J9R0</accession>
<feature type="region of interest" description="Disordered" evidence="1">
    <location>
        <begin position="683"/>
        <end position="708"/>
    </location>
</feature>
<reference evidence="3" key="1">
    <citation type="submission" date="2021-02" db="EMBL/GenBank/DDBJ databases">
        <authorList>
            <person name="Dougan E. K."/>
            <person name="Rhodes N."/>
            <person name="Thang M."/>
            <person name="Chan C."/>
        </authorList>
    </citation>
    <scope>NUCLEOTIDE SEQUENCE</scope>
</reference>
<feature type="compositionally biased region" description="Low complexity" evidence="1">
    <location>
        <begin position="2122"/>
        <end position="2138"/>
    </location>
</feature>
<evidence type="ECO:0000313" key="4">
    <source>
        <dbReference type="Proteomes" id="UP000604046"/>
    </source>
</evidence>
<feature type="region of interest" description="Disordered" evidence="1">
    <location>
        <begin position="1158"/>
        <end position="1191"/>
    </location>
</feature>
<organism evidence="3 4">
    <name type="scientific">Symbiodinium natans</name>
    <dbReference type="NCBI Taxonomy" id="878477"/>
    <lineage>
        <taxon>Eukaryota</taxon>
        <taxon>Sar</taxon>
        <taxon>Alveolata</taxon>
        <taxon>Dinophyceae</taxon>
        <taxon>Suessiales</taxon>
        <taxon>Symbiodiniaceae</taxon>
        <taxon>Symbiodinium</taxon>
    </lineage>
</organism>
<proteinExistence type="predicted"/>
<dbReference type="Pfam" id="PF07727">
    <property type="entry name" value="RVT_2"/>
    <property type="match status" value="1"/>
</dbReference>
<gene>
    <name evidence="3" type="primary">GIP</name>
    <name evidence="3" type="ORF">SNAT2548_LOCUS6022</name>
</gene>
<dbReference type="PROSITE" id="PS50994">
    <property type="entry name" value="INTEGRASE"/>
    <property type="match status" value="1"/>
</dbReference>
<name>A0A812J9R0_9DINO</name>
<dbReference type="GO" id="GO:0015074">
    <property type="term" value="P:DNA integration"/>
    <property type="evidence" value="ECO:0007669"/>
    <property type="project" value="InterPro"/>
</dbReference>
<feature type="region of interest" description="Disordered" evidence="1">
    <location>
        <begin position="1031"/>
        <end position="1056"/>
    </location>
</feature>
<dbReference type="InterPro" id="IPR036397">
    <property type="entry name" value="RNaseH_sf"/>
</dbReference>
<dbReference type="Gene3D" id="3.30.420.10">
    <property type="entry name" value="Ribonuclease H-like superfamily/Ribonuclease H"/>
    <property type="match status" value="1"/>
</dbReference>
<dbReference type="OrthoDB" id="444827at2759"/>
<dbReference type="SUPFAM" id="SSF53098">
    <property type="entry name" value="Ribonuclease H-like"/>
    <property type="match status" value="1"/>
</dbReference>
<dbReference type="CDD" id="cd09272">
    <property type="entry name" value="RNase_HI_RT_Ty1"/>
    <property type="match status" value="1"/>
</dbReference>
<dbReference type="EMBL" id="CAJNDS010000393">
    <property type="protein sequence ID" value="CAE7201297.1"/>
    <property type="molecule type" value="Genomic_DNA"/>
</dbReference>
<feature type="compositionally biased region" description="Basic and acidic residues" evidence="1">
    <location>
        <begin position="362"/>
        <end position="371"/>
    </location>
</feature>
<dbReference type="InterPro" id="IPR012337">
    <property type="entry name" value="RNaseH-like_sf"/>
</dbReference>
<dbReference type="InterPro" id="IPR001584">
    <property type="entry name" value="Integrase_cat-core"/>
</dbReference>
<feature type="domain" description="Integrase catalytic" evidence="2">
    <location>
        <begin position="1616"/>
        <end position="1794"/>
    </location>
</feature>
<feature type="region of interest" description="Disordered" evidence="1">
    <location>
        <begin position="256"/>
        <end position="376"/>
    </location>
</feature>
<feature type="compositionally biased region" description="Polar residues" evidence="1">
    <location>
        <begin position="2043"/>
        <end position="2059"/>
    </location>
</feature>
<dbReference type="Proteomes" id="UP000604046">
    <property type="component" value="Unassembled WGS sequence"/>
</dbReference>
<feature type="compositionally biased region" description="Basic residues" evidence="1">
    <location>
        <begin position="1038"/>
        <end position="1047"/>
    </location>
</feature>
<feature type="compositionally biased region" description="Low complexity" evidence="1">
    <location>
        <begin position="276"/>
        <end position="295"/>
    </location>
</feature>
<feature type="region of interest" description="Disordered" evidence="1">
    <location>
        <begin position="2262"/>
        <end position="2283"/>
    </location>
</feature>
<dbReference type="GO" id="GO:0003676">
    <property type="term" value="F:nucleic acid binding"/>
    <property type="evidence" value="ECO:0007669"/>
    <property type="project" value="InterPro"/>
</dbReference>